<dbReference type="PANTHER" id="PTHR11019:SF159">
    <property type="entry name" value="TRANSCRIPTIONAL REGULATOR-RELATED"/>
    <property type="match status" value="1"/>
</dbReference>
<organism evidence="5 6">
    <name type="scientific">Cupriavidus malaysiensis</name>
    <dbReference type="NCBI Taxonomy" id="367825"/>
    <lineage>
        <taxon>Bacteria</taxon>
        <taxon>Pseudomonadati</taxon>
        <taxon>Pseudomonadota</taxon>
        <taxon>Betaproteobacteria</taxon>
        <taxon>Burkholderiales</taxon>
        <taxon>Burkholderiaceae</taxon>
        <taxon>Cupriavidus</taxon>
    </lineage>
</organism>
<dbReference type="SUPFAM" id="SSF46689">
    <property type="entry name" value="Homeodomain-like"/>
    <property type="match status" value="1"/>
</dbReference>
<evidence type="ECO:0000256" key="3">
    <source>
        <dbReference type="ARBA" id="ARBA00023163"/>
    </source>
</evidence>
<dbReference type="PANTHER" id="PTHR11019">
    <property type="entry name" value="HTH-TYPE TRANSCRIPTIONAL REGULATOR NIMR"/>
    <property type="match status" value="1"/>
</dbReference>
<dbReference type="SUPFAM" id="SSF51182">
    <property type="entry name" value="RmlC-like cupins"/>
    <property type="match status" value="1"/>
</dbReference>
<protein>
    <submittedName>
        <fullName evidence="5">AraC family transcriptional regulator</fullName>
    </submittedName>
</protein>
<dbReference type="InterPro" id="IPR011051">
    <property type="entry name" value="RmlC_Cupin_sf"/>
</dbReference>
<dbReference type="SMART" id="SM00342">
    <property type="entry name" value="HTH_ARAC"/>
    <property type="match status" value="1"/>
</dbReference>
<feature type="domain" description="HTH araC/xylS-type" evidence="4">
    <location>
        <begin position="171"/>
        <end position="271"/>
    </location>
</feature>
<keyword evidence="1" id="KW-0805">Transcription regulation</keyword>
<keyword evidence="2" id="KW-0238">DNA-binding</keyword>
<gene>
    <name evidence="5" type="ORF">BKK80_09600</name>
</gene>
<dbReference type="InterPro" id="IPR009057">
    <property type="entry name" value="Homeodomain-like_sf"/>
</dbReference>
<sequence>MATPAESETVLALRDLSDRADGPALVAFWGSEAAQSEFRLGTREYGWHRHLRGQFFCIENGLVHVRTRHGSWILPPHRAGWLPPGIEHKVSISGALSGWGVMLTPAASGGLPPEPRVLGVSELLRALVRRATSWSQAEHLLPEQERVVAVLLDEMRLAPHEPLHLPMPSDRRLLRVATALLAQPADARTLASLAGEAGLSERTLRRLFLAETGMSLQQWRQQARLTLALERLAGGDAVNDVAEALGYATPSNFIAMFRKAFGDSPARYFSRRREPL</sequence>
<dbReference type="Gene3D" id="1.10.10.60">
    <property type="entry name" value="Homeodomain-like"/>
    <property type="match status" value="1"/>
</dbReference>
<evidence type="ECO:0000256" key="2">
    <source>
        <dbReference type="ARBA" id="ARBA00023125"/>
    </source>
</evidence>
<accession>A0ABN4TTT9</accession>
<dbReference type="EMBL" id="CP017754">
    <property type="protein sequence ID" value="AOZ08061.1"/>
    <property type="molecule type" value="Genomic_DNA"/>
</dbReference>
<evidence type="ECO:0000313" key="6">
    <source>
        <dbReference type="Proteomes" id="UP000177515"/>
    </source>
</evidence>
<proteinExistence type="predicted"/>
<keyword evidence="6" id="KW-1185">Reference proteome</keyword>
<dbReference type="InterPro" id="IPR018062">
    <property type="entry name" value="HTH_AraC-typ_CS"/>
</dbReference>
<dbReference type="PROSITE" id="PS01124">
    <property type="entry name" value="HTH_ARAC_FAMILY_2"/>
    <property type="match status" value="1"/>
</dbReference>
<dbReference type="InterPro" id="IPR018060">
    <property type="entry name" value="HTH_AraC"/>
</dbReference>
<dbReference type="CDD" id="cd06124">
    <property type="entry name" value="cupin_NimR-like_N"/>
    <property type="match status" value="1"/>
</dbReference>
<dbReference type="PRINTS" id="PR00032">
    <property type="entry name" value="HTHARAC"/>
</dbReference>
<reference evidence="5 6" key="1">
    <citation type="submission" date="2016-10" db="EMBL/GenBank/DDBJ databases">
        <title>Complete genome sequences of three Cupriavidus strains isolated from various Malaysian environments.</title>
        <authorList>
            <person name="Abdullah A.A.-A."/>
            <person name="Shafie N.A.H."/>
            <person name="Lau N.S."/>
        </authorList>
    </citation>
    <scope>NUCLEOTIDE SEQUENCE [LARGE SCALE GENOMIC DNA]</scope>
    <source>
        <strain evidence="5 6">USMAA1020</strain>
    </source>
</reference>
<evidence type="ECO:0000256" key="1">
    <source>
        <dbReference type="ARBA" id="ARBA00023015"/>
    </source>
</evidence>
<dbReference type="PROSITE" id="PS00041">
    <property type="entry name" value="HTH_ARAC_FAMILY_1"/>
    <property type="match status" value="1"/>
</dbReference>
<evidence type="ECO:0000313" key="5">
    <source>
        <dbReference type="EMBL" id="AOZ08061.1"/>
    </source>
</evidence>
<dbReference type="InterPro" id="IPR020449">
    <property type="entry name" value="Tscrpt_reg_AraC-type_HTH"/>
</dbReference>
<keyword evidence="3" id="KW-0804">Transcription</keyword>
<name>A0ABN4TTT9_9BURK</name>
<dbReference type="Pfam" id="PF12833">
    <property type="entry name" value="HTH_18"/>
    <property type="match status" value="1"/>
</dbReference>
<evidence type="ECO:0000259" key="4">
    <source>
        <dbReference type="PROSITE" id="PS01124"/>
    </source>
</evidence>
<dbReference type="Proteomes" id="UP000177515">
    <property type="component" value="Chromosome 1"/>
</dbReference>